<dbReference type="PANTHER" id="PTHR30273">
    <property type="entry name" value="PERIPLASMIC SIGNAL SENSOR AND SIGMA FACTOR ACTIVATOR FECR-RELATED"/>
    <property type="match status" value="1"/>
</dbReference>
<sequence>MSDCMENNHVPIAAIIYKQLKEETLSAEEQALLDEWIARSPENEQLLTRLRDGKEWAGYLSVRVDAAKEAKAYERFAALVKAGADQPAVAAVITPVHRVHFMRRWGWAVACMLLLSGGLAYYFLGIGESRPPANPTAATVPDIQPGKNGAILVLADGSRVLLDSIRNGFIALQGGARAKVVNGTLLYEVQGPDQELLYNTMSTPKGRQFQVTLPDGTGVWLNAASSIRYPTAFVGNERRVEVTGEVYFEVKKDFRPFIVAVDNRAEITVLGTSFNINSYTNETSIKATLLQGAVQVSKGGQQIVLRPGEQADVQQNIRVAKAVDLDKVMAWKAGLFNFEDVSLEAAMRQLERWYDITVIYEKGVPKIELEGEMSKDITLNGLMNVLKELGVHYRLEDRKLFIVP</sequence>
<feature type="domain" description="FecR protein" evidence="2">
    <location>
        <begin position="200"/>
        <end position="295"/>
    </location>
</feature>
<name>A0AAJ5WLY1_9BACT</name>
<dbReference type="Pfam" id="PF04773">
    <property type="entry name" value="FecR"/>
    <property type="match status" value="1"/>
</dbReference>
<evidence type="ECO:0000313" key="4">
    <source>
        <dbReference type="EMBL" id="WEK33519.1"/>
    </source>
</evidence>
<accession>A0AAJ5WLY1</accession>
<proteinExistence type="predicted"/>
<dbReference type="Gene3D" id="3.55.50.30">
    <property type="match status" value="1"/>
</dbReference>
<keyword evidence="1" id="KW-0812">Transmembrane</keyword>
<dbReference type="Proteomes" id="UP001220610">
    <property type="component" value="Chromosome"/>
</dbReference>
<evidence type="ECO:0000259" key="2">
    <source>
        <dbReference type="Pfam" id="PF04773"/>
    </source>
</evidence>
<dbReference type="InterPro" id="IPR006860">
    <property type="entry name" value="FecR"/>
</dbReference>
<protein>
    <submittedName>
        <fullName evidence="4">FecR domain-containing protein</fullName>
    </submittedName>
</protein>
<reference evidence="4" key="1">
    <citation type="submission" date="2023-03" db="EMBL/GenBank/DDBJ databases">
        <title>Andean soil-derived lignocellulolytic bacterial consortium as a source of novel taxa and putative plastic-active enzymes.</title>
        <authorList>
            <person name="Diaz-Garcia L."/>
            <person name="Chuvochina M."/>
            <person name="Feuerriegel G."/>
            <person name="Bunk B."/>
            <person name="Sproer C."/>
            <person name="Streit W.R."/>
            <person name="Rodriguez L.M."/>
            <person name="Overmann J."/>
            <person name="Jimenez D.J."/>
        </authorList>
    </citation>
    <scope>NUCLEOTIDE SEQUENCE</scope>
    <source>
        <strain evidence="4">MAG 7</strain>
    </source>
</reference>
<dbReference type="PANTHER" id="PTHR30273:SF2">
    <property type="entry name" value="PROTEIN FECR"/>
    <property type="match status" value="1"/>
</dbReference>
<dbReference type="AlphaFoldDB" id="A0AAJ5WLY1"/>
<dbReference type="InterPro" id="IPR012373">
    <property type="entry name" value="Ferrdict_sens_TM"/>
</dbReference>
<dbReference type="EMBL" id="CP119311">
    <property type="protein sequence ID" value="WEK33519.1"/>
    <property type="molecule type" value="Genomic_DNA"/>
</dbReference>
<dbReference type="Pfam" id="PF16344">
    <property type="entry name" value="FecR_C"/>
    <property type="match status" value="1"/>
</dbReference>
<organism evidence="4 5">
    <name type="scientific">Candidatus Pseudobacter hemicellulosilyticus</name>
    <dbReference type="NCBI Taxonomy" id="3121375"/>
    <lineage>
        <taxon>Bacteria</taxon>
        <taxon>Pseudomonadati</taxon>
        <taxon>Bacteroidota</taxon>
        <taxon>Chitinophagia</taxon>
        <taxon>Chitinophagales</taxon>
        <taxon>Chitinophagaceae</taxon>
        <taxon>Pseudobacter</taxon>
    </lineage>
</organism>
<dbReference type="GO" id="GO:0016989">
    <property type="term" value="F:sigma factor antagonist activity"/>
    <property type="evidence" value="ECO:0007669"/>
    <property type="project" value="TreeGrafter"/>
</dbReference>
<dbReference type="InterPro" id="IPR032508">
    <property type="entry name" value="FecR_C"/>
</dbReference>
<keyword evidence="1" id="KW-0472">Membrane</keyword>
<gene>
    <name evidence="4" type="ORF">P0Y53_13590</name>
</gene>
<evidence type="ECO:0000256" key="1">
    <source>
        <dbReference type="SAM" id="Phobius"/>
    </source>
</evidence>
<evidence type="ECO:0000259" key="3">
    <source>
        <dbReference type="Pfam" id="PF16344"/>
    </source>
</evidence>
<feature type="domain" description="Protein FecR C-terminal" evidence="3">
    <location>
        <begin position="336"/>
        <end position="402"/>
    </location>
</feature>
<keyword evidence="1" id="KW-1133">Transmembrane helix</keyword>
<dbReference type="Gene3D" id="2.60.120.1440">
    <property type="match status" value="1"/>
</dbReference>
<evidence type="ECO:0000313" key="5">
    <source>
        <dbReference type="Proteomes" id="UP001220610"/>
    </source>
</evidence>
<feature type="transmembrane region" description="Helical" evidence="1">
    <location>
        <begin position="105"/>
        <end position="124"/>
    </location>
</feature>